<dbReference type="AlphaFoldDB" id="A0A251UWW0"/>
<accession>A0A251UWW0</accession>
<dbReference type="InParanoid" id="A0A251UWW0"/>
<keyword evidence="2" id="KW-1185">Reference proteome</keyword>
<proteinExistence type="predicted"/>
<name>A0A251UWW0_HELAN</name>
<organism evidence="1 2">
    <name type="scientific">Helianthus annuus</name>
    <name type="common">Common sunflower</name>
    <dbReference type="NCBI Taxonomy" id="4232"/>
    <lineage>
        <taxon>Eukaryota</taxon>
        <taxon>Viridiplantae</taxon>
        <taxon>Streptophyta</taxon>
        <taxon>Embryophyta</taxon>
        <taxon>Tracheophyta</taxon>
        <taxon>Spermatophyta</taxon>
        <taxon>Magnoliopsida</taxon>
        <taxon>eudicotyledons</taxon>
        <taxon>Gunneridae</taxon>
        <taxon>Pentapetalae</taxon>
        <taxon>asterids</taxon>
        <taxon>campanulids</taxon>
        <taxon>Asterales</taxon>
        <taxon>Asteraceae</taxon>
        <taxon>Asteroideae</taxon>
        <taxon>Heliantheae alliance</taxon>
        <taxon>Heliantheae</taxon>
        <taxon>Helianthus</taxon>
    </lineage>
</organism>
<dbReference type="Proteomes" id="UP000215914">
    <property type="component" value="Chromosome 4"/>
</dbReference>
<evidence type="ECO:0000313" key="2">
    <source>
        <dbReference type="Proteomes" id="UP000215914"/>
    </source>
</evidence>
<sequence length="60" mass="6484">MRSRVATVAVSSCHAVVSSRNRCGLELFRVAMLVSTCSRADSDISGQFVLCIRPILGNNQ</sequence>
<evidence type="ECO:0000313" key="1">
    <source>
        <dbReference type="EMBL" id="OTG27865.1"/>
    </source>
</evidence>
<reference evidence="2" key="1">
    <citation type="journal article" date="2017" name="Nature">
        <title>The sunflower genome provides insights into oil metabolism, flowering and Asterid evolution.</title>
        <authorList>
            <person name="Badouin H."/>
            <person name="Gouzy J."/>
            <person name="Grassa C.J."/>
            <person name="Murat F."/>
            <person name="Staton S.E."/>
            <person name="Cottret L."/>
            <person name="Lelandais-Briere C."/>
            <person name="Owens G.L."/>
            <person name="Carrere S."/>
            <person name="Mayjonade B."/>
            <person name="Legrand L."/>
            <person name="Gill N."/>
            <person name="Kane N.C."/>
            <person name="Bowers J.E."/>
            <person name="Hubner S."/>
            <person name="Bellec A."/>
            <person name="Berard A."/>
            <person name="Berges H."/>
            <person name="Blanchet N."/>
            <person name="Boniface M.C."/>
            <person name="Brunel D."/>
            <person name="Catrice O."/>
            <person name="Chaidir N."/>
            <person name="Claudel C."/>
            <person name="Donnadieu C."/>
            <person name="Faraut T."/>
            <person name="Fievet G."/>
            <person name="Helmstetter N."/>
            <person name="King M."/>
            <person name="Knapp S.J."/>
            <person name="Lai Z."/>
            <person name="Le Paslier M.C."/>
            <person name="Lippi Y."/>
            <person name="Lorenzon L."/>
            <person name="Mandel J.R."/>
            <person name="Marage G."/>
            <person name="Marchand G."/>
            <person name="Marquand E."/>
            <person name="Bret-Mestries E."/>
            <person name="Morien E."/>
            <person name="Nambeesan S."/>
            <person name="Nguyen T."/>
            <person name="Pegot-Espagnet P."/>
            <person name="Pouilly N."/>
            <person name="Raftis F."/>
            <person name="Sallet E."/>
            <person name="Schiex T."/>
            <person name="Thomas J."/>
            <person name="Vandecasteele C."/>
            <person name="Vares D."/>
            <person name="Vear F."/>
            <person name="Vautrin S."/>
            <person name="Crespi M."/>
            <person name="Mangin B."/>
            <person name="Burke J.M."/>
            <person name="Salse J."/>
            <person name="Munos S."/>
            <person name="Vincourt P."/>
            <person name="Rieseberg L.H."/>
            <person name="Langlade N.B."/>
        </authorList>
    </citation>
    <scope>NUCLEOTIDE SEQUENCE [LARGE SCALE GENOMIC DNA]</scope>
    <source>
        <strain evidence="2">cv. SF193</strain>
    </source>
</reference>
<dbReference type="EMBL" id="CM007893">
    <property type="protein sequence ID" value="OTG27865.1"/>
    <property type="molecule type" value="Genomic_DNA"/>
</dbReference>
<gene>
    <name evidence="1" type="ORF">HannXRQ_Chr04g0104721</name>
</gene>
<protein>
    <submittedName>
        <fullName evidence="1">Uncharacterized protein</fullName>
    </submittedName>
</protein>